<evidence type="ECO:0000313" key="2">
    <source>
        <dbReference type="Proteomes" id="UP000006729"/>
    </source>
</evidence>
<proteinExistence type="predicted"/>
<dbReference type="Proteomes" id="UP000006729">
    <property type="component" value="Chromosome 2"/>
</dbReference>
<protein>
    <submittedName>
        <fullName evidence="1">Uncharacterized protein</fullName>
    </submittedName>
</protein>
<dbReference type="EMBL" id="CM009291">
    <property type="protein sequence ID" value="PNT47667.1"/>
    <property type="molecule type" value="Genomic_DNA"/>
</dbReference>
<evidence type="ECO:0000313" key="1">
    <source>
        <dbReference type="EMBL" id="PNT47667.1"/>
    </source>
</evidence>
<dbReference type="AlphaFoldDB" id="A0A2K2BD13"/>
<keyword evidence="2" id="KW-1185">Reference proteome</keyword>
<dbReference type="InParanoid" id="A0A2K2BD13"/>
<sequence length="98" mass="11479">MRALERYSHFSENYQRTWERKMESLSSSTKWGNCSHQLYGALAGLQDLFQNTPNLASQQEEQFSRGILASMIGFPSDQNPFFKIIFWSRTVVWCVCIF</sequence>
<gene>
    <name evidence="1" type="ORF">POPTR_002G037600</name>
</gene>
<reference evidence="1 2" key="1">
    <citation type="journal article" date="2006" name="Science">
        <title>The genome of black cottonwood, Populus trichocarpa (Torr. &amp; Gray).</title>
        <authorList>
            <person name="Tuskan G.A."/>
            <person name="Difazio S."/>
            <person name="Jansson S."/>
            <person name="Bohlmann J."/>
            <person name="Grigoriev I."/>
            <person name="Hellsten U."/>
            <person name="Putnam N."/>
            <person name="Ralph S."/>
            <person name="Rombauts S."/>
            <person name="Salamov A."/>
            <person name="Schein J."/>
            <person name="Sterck L."/>
            <person name="Aerts A."/>
            <person name="Bhalerao R.R."/>
            <person name="Bhalerao R.P."/>
            <person name="Blaudez D."/>
            <person name="Boerjan W."/>
            <person name="Brun A."/>
            <person name="Brunner A."/>
            <person name="Busov V."/>
            <person name="Campbell M."/>
            <person name="Carlson J."/>
            <person name="Chalot M."/>
            <person name="Chapman J."/>
            <person name="Chen G.L."/>
            <person name="Cooper D."/>
            <person name="Coutinho P.M."/>
            <person name="Couturier J."/>
            <person name="Covert S."/>
            <person name="Cronk Q."/>
            <person name="Cunningham R."/>
            <person name="Davis J."/>
            <person name="Degroeve S."/>
            <person name="Dejardin A."/>
            <person name="Depamphilis C."/>
            <person name="Detter J."/>
            <person name="Dirks B."/>
            <person name="Dubchak I."/>
            <person name="Duplessis S."/>
            <person name="Ehlting J."/>
            <person name="Ellis B."/>
            <person name="Gendler K."/>
            <person name="Goodstein D."/>
            <person name="Gribskov M."/>
            <person name="Grimwood J."/>
            <person name="Groover A."/>
            <person name="Gunter L."/>
            <person name="Hamberger B."/>
            <person name="Heinze B."/>
            <person name="Helariutta Y."/>
            <person name="Henrissat B."/>
            <person name="Holligan D."/>
            <person name="Holt R."/>
            <person name="Huang W."/>
            <person name="Islam-Faridi N."/>
            <person name="Jones S."/>
            <person name="Jones-Rhoades M."/>
            <person name="Jorgensen R."/>
            <person name="Joshi C."/>
            <person name="Kangasjarvi J."/>
            <person name="Karlsson J."/>
            <person name="Kelleher C."/>
            <person name="Kirkpatrick R."/>
            <person name="Kirst M."/>
            <person name="Kohler A."/>
            <person name="Kalluri U."/>
            <person name="Larimer F."/>
            <person name="Leebens-Mack J."/>
            <person name="Leple J.C."/>
            <person name="Locascio P."/>
            <person name="Lou Y."/>
            <person name="Lucas S."/>
            <person name="Martin F."/>
            <person name="Montanini B."/>
            <person name="Napoli C."/>
            <person name="Nelson D.R."/>
            <person name="Nelson C."/>
            <person name="Nieminen K."/>
            <person name="Nilsson O."/>
            <person name="Pereda V."/>
            <person name="Peter G."/>
            <person name="Philippe R."/>
            <person name="Pilate G."/>
            <person name="Poliakov A."/>
            <person name="Razumovskaya J."/>
            <person name="Richardson P."/>
            <person name="Rinaldi C."/>
            <person name="Ritland K."/>
            <person name="Rouze P."/>
            <person name="Ryaboy D."/>
            <person name="Schmutz J."/>
            <person name="Schrader J."/>
            <person name="Segerman B."/>
            <person name="Shin H."/>
            <person name="Siddiqui A."/>
            <person name="Sterky F."/>
            <person name="Terry A."/>
            <person name="Tsai C.J."/>
            <person name="Uberbacher E."/>
            <person name="Unneberg P."/>
            <person name="Vahala J."/>
            <person name="Wall K."/>
            <person name="Wessler S."/>
            <person name="Yang G."/>
            <person name="Yin T."/>
            <person name="Douglas C."/>
            <person name="Marra M."/>
            <person name="Sandberg G."/>
            <person name="Van de Peer Y."/>
            <person name="Rokhsar D."/>
        </authorList>
    </citation>
    <scope>NUCLEOTIDE SEQUENCE [LARGE SCALE GENOMIC DNA]</scope>
    <source>
        <strain evidence="2">cv. Nisqually</strain>
    </source>
</reference>
<name>A0A2K2BD13_POPTR</name>
<accession>A0A2K2BD13</accession>
<organism evidence="1 2">
    <name type="scientific">Populus trichocarpa</name>
    <name type="common">Western balsam poplar</name>
    <name type="synonym">Populus balsamifera subsp. trichocarpa</name>
    <dbReference type="NCBI Taxonomy" id="3694"/>
    <lineage>
        <taxon>Eukaryota</taxon>
        <taxon>Viridiplantae</taxon>
        <taxon>Streptophyta</taxon>
        <taxon>Embryophyta</taxon>
        <taxon>Tracheophyta</taxon>
        <taxon>Spermatophyta</taxon>
        <taxon>Magnoliopsida</taxon>
        <taxon>eudicotyledons</taxon>
        <taxon>Gunneridae</taxon>
        <taxon>Pentapetalae</taxon>
        <taxon>rosids</taxon>
        <taxon>fabids</taxon>
        <taxon>Malpighiales</taxon>
        <taxon>Salicaceae</taxon>
        <taxon>Saliceae</taxon>
        <taxon>Populus</taxon>
    </lineage>
</organism>